<dbReference type="EMBL" id="LVLJ01002972">
    <property type="protein sequence ID" value="OAE22992.1"/>
    <property type="molecule type" value="Genomic_DNA"/>
</dbReference>
<evidence type="ECO:0000259" key="8">
    <source>
        <dbReference type="PROSITE" id="PS50404"/>
    </source>
</evidence>
<organism evidence="10 11">
    <name type="scientific">Marchantia polymorpha subsp. ruderalis</name>
    <dbReference type="NCBI Taxonomy" id="1480154"/>
    <lineage>
        <taxon>Eukaryota</taxon>
        <taxon>Viridiplantae</taxon>
        <taxon>Streptophyta</taxon>
        <taxon>Embryophyta</taxon>
        <taxon>Marchantiophyta</taxon>
        <taxon>Marchantiopsida</taxon>
        <taxon>Marchantiidae</taxon>
        <taxon>Marchantiales</taxon>
        <taxon>Marchantiaceae</taxon>
        <taxon>Marchantia</taxon>
    </lineage>
</organism>
<feature type="region of interest" description="Disordered" evidence="6">
    <location>
        <begin position="258"/>
        <end position="306"/>
    </location>
</feature>
<gene>
    <name evidence="10" type="ORF">AXG93_1231s1040</name>
</gene>
<dbReference type="PROSITE" id="PS50404">
    <property type="entry name" value="GST_NTER"/>
    <property type="match status" value="1"/>
</dbReference>
<dbReference type="FunFam" id="1.20.1050.10:FF:000006">
    <property type="entry name" value="Elongation factor 1 gamma"/>
    <property type="match status" value="1"/>
</dbReference>
<dbReference type="InterPro" id="IPR036249">
    <property type="entry name" value="Thioredoxin-like_sf"/>
</dbReference>
<dbReference type="GO" id="GO:0004364">
    <property type="term" value="F:glutathione transferase activity"/>
    <property type="evidence" value="ECO:0007669"/>
    <property type="project" value="InterPro"/>
</dbReference>
<evidence type="ECO:0000259" key="9">
    <source>
        <dbReference type="PROSITE" id="PS50405"/>
    </source>
</evidence>
<dbReference type="PROSITE" id="PS50040">
    <property type="entry name" value="EF1G_C"/>
    <property type="match status" value="1"/>
</dbReference>
<evidence type="ECO:0000256" key="1">
    <source>
        <dbReference type="ARBA" id="ARBA00003468"/>
    </source>
</evidence>
<evidence type="ECO:0000313" key="11">
    <source>
        <dbReference type="Proteomes" id="UP000077202"/>
    </source>
</evidence>
<feature type="domain" description="GST N-terminal" evidence="8">
    <location>
        <begin position="41"/>
        <end position="121"/>
    </location>
</feature>
<dbReference type="Gene3D" id="1.20.1050.10">
    <property type="match status" value="1"/>
</dbReference>
<dbReference type="SMART" id="SM01183">
    <property type="entry name" value="EF1G"/>
    <property type="match status" value="1"/>
</dbReference>
<dbReference type="FunFam" id="3.30.70.1010:FF:000001">
    <property type="entry name" value="Elongation factor 1-gamma 1"/>
    <property type="match status" value="1"/>
</dbReference>
<dbReference type="AlphaFoldDB" id="A0A176VRN6"/>
<sequence length="463" mass="51336">MAILVCSSCASYHHWRAMVDGASNPAIDTAATVNVACCTWRSASSVGPFSNKNAAKALIVGEFIGVKIETLPVEWGVTQKTPEFQKMNPIQKIPVLVTPEGGIFESNAIARYVARTKDQMLGSTLYEKGLVDQWCDFAVSELDHNLLRWIYPKMGYTFMPTAPNVEEGAVEASKRALGSLNTWLTTRTYLVGNSITVADVVIFCNILVAVRTVIDKQFLGAFPHVERYFWTMANQPQVKKVVGEFTFGDKLTTQSPAAAAPAAAKEASPAKKTKAPPAPKEAAPAPAPAAADDDEEVAAPKKSKNALDLLPPSPMVLDNWKRLYSNTKAKDFAEVAIKGFWEMYDPEGYSLWFCDYKYNEENQISYVTLNKVGGFLQRMDFIRKYAFGKMCILGDGPFAIKGVWLFRGTDIPQLVKDECYDMDLYEWTKVDISDAAQKERVSAMFEEPDLIDGEKLLEAKCFK</sequence>
<dbReference type="InterPro" id="IPR001662">
    <property type="entry name" value="EF1B_G_C"/>
</dbReference>
<dbReference type="SFLD" id="SFLDS00019">
    <property type="entry name" value="Glutathione_Transferase_(cytos"/>
    <property type="match status" value="1"/>
</dbReference>
<dbReference type="InterPro" id="IPR004045">
    <property type="entry name" value="Glutathione_S-Trfase_N"/>
</dbReference>
<dbReference type="Pfam" id="PF00043">
    <property type="entry name" value="GST_C"/>
    <property type="match status" value="1"/>
</dbReference>
<keyword evidence="4 5" id="KW-0648">Protein biosynthesis</keyword>
<evidence type="ECO:0000256" key="2">
    <source>
        <dbReference type="ARBA" id="ARBA00011237"/>
    </source>
</evidence>
<feature type="compositionally biased region" description="Low complexity" evidence="6">
    <location>
        <begin position="258"/>
        <end position="267"/>
    </location>
</feature>
<evidence type="ECO:0000256" key="6">
    <source>
        <dbReference type="SAM" id="MobiDB-lite"/>
    </source>
</evidence>
<evidence type="ECO:0000256" key="4">
    <source>
        <dbReference type="ARBA" id="ARBA00022917"/>
    </source>
</evidence>
<proteinExistence type="predicted"/>
<evidence type="ECO:0000256" key="3">
    <source>
        <dbReference type="ARBA" id="ARBA00022768"/>
    </source>
</evidence>
<evidence type="ECO:0000256" key="5">
    <source>
        <dbReference type="PROSITE-ProRule" id="PRU00519"/>
    </source>
</evidence>
<dbReference type="InterPro" id="IPR010987">
    <property type="entry name" value="Glutathione-S-Trfase_C-like"/>
</dbReference>
<dbReference type="Gene3D" id="3.30.70.1010">
    <property type="entry name" value="Translation elongation factor EF1B, gamma chain, conserved domain"/>
    <property type="match status" value="1"/>
</dbReference>
<dbReference type="InterPro" id="IPR004046">
    <property type="entry name" value="GST_C"/>
</dbReference>
<dbReference type="SUPFAM" id="SSF89942">
    <property type="entry name" value="eEF1-gamma domain"/>
    <property type="match status" value="1"/>
</dbReference>
<dbReference type="CDD" id="cd03181">
    <property type="entry name" value="GST_C_EF1Bgamma_like"/>
    <property type="match status" value="1"/>
</dbReference>
<feature type="domain" description="GST C-terminal" evidence="9">
    <location>
        <begin position="124"/>
        <end position="259"/>
    </location>
</feature>
<dbReference type="PANTHER" id="PTHR44372:SF1">
    <property type="entry name" value="ELONGATION FACTOR 1-GAMMA 3"/>
    <property type="match status" value="1"/>
</dbReference>
<feature type="domain" description="EF-1-gamma C-terminal" evidence="7">
    <location>
        <begin position="303"/>
        <end position="463"/>
    </location>
</feature>
<feature type="compositionally biased region" description="Low complexity" evidence="6">
    <location>
        <begin position="280"/>
        <end position="290"/>
    </location>
</feature>
<dbReference type="Gene3D" id="3.40.30.10">
    <property type="entry name" value="Glutaredoxin"/>
    <property type="match status" value="1"/>
</dbReference>
<comment type="subunit">
    <text evidence="2">EF-1 is composed of four subunits: alpha, beta, delta, and gamma.</text>
</comment>
<comment type="function">
    <text evidence="1">Probably plays a role in anchoring the complex to other cellular components.</text>
</comment>
<dbReference type="InterPro" id="IPR036433">
    <property type="entry name" value="EF1B_G_C_sf"/>
</dbReference>
<dbReference type="InterPro" id="IPR036282">
    <property type="entry name" value="Glutathione-S-Trfase_C_sf"/>
</dbReference>
<dbReference type="SUPFAM" id="SSF47616">
    <property type="entry name" value="GST C-terminal domain-like"/>
    <property type="match status" value="1"/>
</dbReference>
<evidence type="ECO:0000259" key="7">
    <source>
        <dbReference type="PROSITE" id="PS50040"/>
    </source>
</evidence>
<dbReference type="CDD" id="cd03044">
    <property type="entry name" value="GST_N_EF1Bgamma"/>
    <property type="match status" value="1"/>
</dbReference>
<dbReference type="SUPFAM" id="SSF52833">
    <property type="entry name" value="Thioredoxin-like"/>
    <property type="match status" value="1"/>
</dbReference>
<protein>
    <submittedName>
        <fullName evidence="10">Uncharacterized protein</fullName>
    </submittedName>
</protein>
<dbReference type="PROSITE" id="PS50405">
    <property type="entry name" value="GST_CTER"/>
    <property type="match status" value="1"/>
</dbReference>
<comment type="caution">
    <text evidence="10">The sequence shown here is derived from an EMBL/GenBank/DDBJ whole genome shotgun (WGS) entry which is preliminary data.</text>
</comment>
<dbReference type="Pfam" id="PF00647">
    <property type="entry name" value="EF1G"/>
    <property type="match status" value="1"/>
</dbReference>
<dbReference type="PANTHER" id="PTHR44372">
    <property type="entry name" value="ELONGATION FACTOR 1-GAMMA 1-RELATED"/>
    <property type="match status" value="1"/>
</dbReference>
<dbReference type="Pfam" id="PF02798">
    <property type="entry name" value="GST_N"/>
    <property type="match status" value="1"/>
</dbReference>
<reference evidence="10" key="1">
    <citation type="submission" date="2016-03" db="EMBL/GenBank/DDBJ databases">
        <title>Mechanisms controlling the formation of the plant cell surface in tip-growing cells are functionally conserved among land plants.</title>
        <authorList>
            <person name="Honkanen S."/>
            <person name="Jones V.A."/>
            <person name="Morieri G."/>
            <person name="Champion C."/>
            <person name="Hetherington A.J."/>
            <person name="Kelly S."/>
            <person name="Saint-Marcoux D."/>
            <person name="Proust H."/>
            <person name="Prescott H."/>
            <person name="Dolan L."/>
        </authorList>
    </citation>
    <scope>NUCLEOTIDE SEQUENCE [LARGE SCALE GENOMIC DNA]</scope>
    <source>
        <tissue evidence="10">Whole gametophyte</tissue>
    </source>
</reference>
<dbReference type="Proteomes" id="UP000077202">
    <property type="component" value="Unassembled WGS sequence"/>
</dbReference>
<keyword evidence="3 5" id="KW-0251">Elongation factor</keyword>
<evidence type="ECO:0000313" key="10">
    <source>
        <dbReference type="EMBL" id="OAE22992.1"/>
    </source>
</evidence>
<dbReference type="InterPro" id="IPR044628">
    <property type="entry name" value="EF-1-gamma_plant"/>
</dbReference>
<dbReference type="InterPro" id="IPR040079">
    <property type="entry name" value="Glutathione_S-Trfase"/>
</dbReference>
<dbReference type="SFLD" id="SFLDG00358">
    <property type="entry name" value="Main_(cytGST)"/>
    <property type="match status" value="1"/>
</dbReference>
<dbReference type="GO" id="GO:0003746">
    <property type="term" value="F:translation elongation factor activity"/>
    <property type="evidence" value="ECO:0007669"/>
    <property type="project" value="UniProtKB-UniRule"/>
</dbReference>
<name>A0A176VRN6_MARPO</name>
<keyword evidence="11" id="KW-1185">Reference proteome</keyword>
<accession>A0A176VRN6</accession>